<feature type="transmembrane region" description="Helical" evidence="1">
    <location>
        <begin position="20"/>
        <end position="42"/>
    </location>
</feature>
<sequence length="387" mass="43227">MTPGVNVDDPTDELFMNRPILIRVLLPLAVLVLVEALLRLGYWESMASPNSRIGATVRLKTRLAQEREPFQLVTLGNSRAELGLDEDVLQAMANRHGQRHVRATLRGANWLTWVTLAEWLKAHYPDVDNAIIAVSVGDLLWTNNGSFEVRMVEPIRQGLWPSREARLIFDPNDSDSYAIWSSLLAYRADLADYVRDPTGRQQQLARAAQRSPSNVRASSSNNICDLPIQSLASCAAGQPGTIVGLNIVSECKQANQTLATREDWRPPLAPPIRKERQAVATLRRLQLQGMPYRRPVVVLMPVLKLWRQDAFPPGHEAWVKQMFEPLVASGRITLIDATDFFDAAPGGECTAFYDLYHQTPDASRALTEYLVPQIEAALYDSAQRAAQ</sequence>
<name>A0A2P1PW05_9GAMM</name>
<dbReference type="SUPFAM" id="SSF52266">
    <property type="entry name" value="SGNH hydrolase"/>
    <property type="match status" value="1"/>
</dbReference>
<gene>
    <name evidence="2" type="ORF">C7S18_18385</name>
</gene>
<dbReference type="EMBL" id="CP027860">
    <property type="protein sequence ID" value="AVP99023.1"/>
    <property type="molecule type" value="Genomic_DNA"/>
</dbReference>
<reference evidence="2 3" key="2">
    <citation type="submission" date="2018-03" db="EMBL/GenBank/DDBJ databases">
        <authorList>
            <person name="Keele B.F."/>
        </authorList>
    </citation>
    <scope>NUCLEOTIDE SEQUENCE [LARGE SCALE GENOMIC DNA]</scope>
    <source>
        <strain evidence="2 3">D13</strain>
    </source>
</reference>
<accession>A0A2P1PW05</accession>
<dbReference type="AlphaFoldDB" id="A0A2P1PW05"/>
<keyword evidence="1" id="KW-1133">Transmembrane helix</keyword>
<protein>
    <submittedName>
        <fullName evidence="2">Uncharacterized protein</fullName>
    </submittedName>
</protein>
<evidence type="ECO:0000313" key="3">
    <source>
        <dbReference type="Proteomes" id="UP000241074"/>
    </source>
</evidence>
<evidence type="ECO:0000313" key="2">
    <source>
        <dbReference type="EMBL" id="AVP99023.1"/>
    </source>
</evidence>
<proteinExistence type="predicted"/>
<keyword evidence="1" id="KW-0472">Membrane</keyword>
<reference evidence="2 3" key="1">
    <citation type="submission" date="2018-03" db="EMBL/GenBank/DDBJ databases">
        <title>Ahniella affigens gen. nov., sp. nov., a gammaproteobacterium isolated from sandy soil near a stream.</title>
        <authorList>
            <person name="Ko Y."/>
            <person name="Kim J.-H."/>
        </authorList>
    </citation>
    <scope>NUCLEOTIDE SEQUENCE [LARGE SCALE GENOMIC DNA]</scope>
    <source>
        <strain evidence="2 3">D13</strain>
    </source>
</reference>
<keyword evidence="1" id="KW-0812">Transmembrane</keyword>
<dbReference type="KEGG" id="xba:C7S18_18385"/>
<organism evidence="2 3">
    <name type="scientific">Ahniella affigens</name>
    <dbReference type="NCBI Taxonomy" id="2021234"/>
    <lineage>
        <taxon>Bacteria</taxon>
        <taxon>Pseudomonadati</taxon>
        <taxon>Pseudomonadota</taxon>
        <taxon>Gammaproteobacteria</taxon>
        <taxon>Lysobacterales</taxon>
        <taxon>Rhodanobacteraceae</taxon>
        <taxon>Ahniella</taxon>
    </lineage>
</organism>
<keyword evidence="3" id="KW-1185">Reference proteome</keyword>
<dbReference type="Proteomes" id="UP000241074">
    <property type="component" value="Chromosome"/>
</dbReference>
<evidence type="ECO:0000256" key="1">
    <source>
        <dbReference type="SAM" id="Phobius"/>
    </source>
</evidence>